<evidence type="ECO:0000313" key="3">
    <source>
        <dbReference type="WBParaSite" id="TREG1_139260.1"/>
    </source>
</evidence>
<feature type="compositionally biased region" description="Polar residues" evidence="1">
    <location>
        <begin position="271"/>
        <end position="281"/>
    </location>
</feature>
<keyword evidence="2" id="KW-1185">Reference proteome</keyword>
<dbReference type="Proteomes" id="UP000050795">
    <property type="component" value="Unassembled WGS sequence"/>
</dbReference>
<organism evidence="2 3">
    <name type="scientific">Trichobilharzia regenti</name>
    <name type="common">Nasal bird schistosome</name>
    <dbReference type="NCBI Taxonomy" id="157069"/>
    <lineage>
        <taxon>Eukaryota</taxon>
        <taxon>Metazoa</taxon>
        <taxon>Spiralia</taxon>
        <taxon>Lophotrochozoa</taxon>
        <taxon>Platyhelminthes</taxon>
        <taxon>Trematoda</taxon>
        <taxon>Digenea</taxon>
        <taxon>Strigeidida</taxon>
        <taxon>Schistosomatoidea</taxon>
        <taxon>Schistosomatidae</taxon>
        <taxon>Trichobilharzia</taxon>
    </lineage>
</organism>
<dbReference type="AlphaFoldDB" id="A0AA85J7U4"/>
<feature type="region of interest" description="Disordered" evidence="1">
    <location>
        <begin position="194"/>
        <end position="224"/>
    </location>
</feature>
<feature type="compositionally biased region" description="Basic and acidic residues" evidence="1">
    <location>
        <begin position="1"/>
        <end position="18"/>
    </location>
</feature>
<protein>
    <submittedName>
        <fullName evidence="3">Uncharacterized protein</fullName>
    </submittedName>
</protein>
<reference evidence="2" key="1">
    <citation type="submission" date="2022-06" db="EMBL/GenBank/DDBJ databases">
        <authorList>
            <person name="Berger JAMES D."/>
            <person name="Berger JAMES D."/>
        </authorList>
    </citation>
    <scope>NUCLEOTIDE SEQUENCE [LARGE SCALE GENOMIC DNA]</scope>
</reference>
<feature type="compositionally biased region" description="Low complexity" evidence="1">
    <location>
        <begin position="54"/>
        <end position="69"/>
    </location>
</feature>
<feature type="compositionally biased region" description="Polar residues" evidence="1">
    <location>
        <begin position="34"/>
        <end position="47"/>
    </location>
</feature>
<evidence type="ECO:0000313" key="2">
    <source>
        <dbReference type="Proteomes" id="UP000050795"/>
    </source>
</evidence>
<feature type="compositionally biased region" description="Polar residues" evidence="1">
    <location>
        <begin position="198"/>
        <end position="209"/>
    </location>
</feature>
<feature type="compositionally biased region" description="Low complexity" evidence="1">
    <location>
        <begin position="238"/>
        <end position="264"/>
    </location>
</feature>
<feature type="region of interest" description="Disordered" evidence="1">
    <location>
        <begin position="238"/>
        <end position="281"/>
    </location>
</feature>
<feature type="region of interest" description="Disordered" evidence="1">
    <location>
        <begin position="1"/>
        <end position="69"/>
    </location>
</feature>
<dbReference type="WBParaSite" id="TREG1_139260.1">
    <property type="protein sequence ID" value="TREG1_139260.1"/>
    <property type="gene ID" value="TREG1_139260"/>
</dbReference>
<proteinExistence type="predicted"/>
<name>A0AA85J7U4_TRIRE</name>
<accession>A0AA85J7U4</accession>
<evidence type="ECO:0000256" key="1">
    <source>
        <dbReference type="SAM" id="MobiDB-lite"/>
    </source>
</evidence>
<sequence>MAKVSSEFKEEKFCKTEEQIEEENVNEDMKPKQQQDSSMHTTTTTAQDNRDYDNNNNNNNNNNNSSNVNKSVYLINNKGQEENKPKNKKTRTIIACRQKSLNMNQQIRTNEKFGQKLSLLLLTNQNSVARIENSLSSLTMNSHEYNKHQSPLPLPPSPPPPPAVPVSIDTTFAIIHQSTSTRLYDKNDDYDMRKQMKHTNSGSNRSGKLTTTTTTLSSEHEGKQRSYGLQLIQRIHPTTVSSVSPSTTVTKTTTTMGTSLPTSSEIPESKYLNQSENTEIG</sequence>
<reference evidence="3" key="2">
    <citation type="submission" date="2023-11" db="UniProtKB">
        <authorList>
            <consortium name="WormBaseParasite"/>
        </authorList>
    </citation>
    <scope>IDENTIFICATION</scope>
</reference>